<accession>A0A521G0M4</accession>
<dbReference type="Proteomes" id="UP000316238">
    <property type="component" value="Unassembled WGS sequence"/>
</dbReference>
<comment type="caution">
    <text evidence="5">The sequence shown here is derived from an EMBL/GenBank/DDBJ whole genome shotgun (WGS) entry which is preliminary data.</text>
</comment>
<gene>
    <name evidence="5" type="ORF">CDV28_12310</name>
</gene>
<keyword evidence="2 4" id="KW-0732">Signal</keyword>
<dbReference type="Pfam" id="PF03938">
    <property type="entry name" value="OmpH"/>
    <property type="match status" value="1"/>
</dbReference>
<evidence type="ECO:0000256" key="3">
    <source>
        <dbReference type="SAM" id="Coils"/>
    </source>
</evidence>
<keyword evidence="3" id="KW-0175">Coiled coil</keyword>
<dbReference type="SMART" id="SM00935">
    <property type="entry name" value="OmpH"/>
    <property type="match status" value="1"/>
</dbReference>
<dbReference type="Gene3D" id="3.30.910.20">
    <property type="entry name" value="Skp domain"/>
    <property type="match status" value="1"/>
</dbReference>
<evidence type="ECO:0000256" key="2">
    <source>
        <dbReference type="ARBA" id="ARBA00022729"/>
    </source>
</evidence>
<dbReference type="PANTHER" id="PTHR35089">
    <property type="entry name" value="CHAPERONE PROTEIN SKP"/>
    <property type="match status" value="1"/>
</dbReference>
<reference evidence="5" key="1">
    <citation type="submission" date="2017-07" db="EMBL/GenBank/DDBJ databases">
        <title>The cable genome - Insights into the physiology and evolution of filamentous bacteria capable of sulfide oxidation via long distance electron transfer.</title>
        <authorList>
            <person name="Thorup C."/>
            <person name="Bjerg J.T."/>
            <person name="Schreiber L."/>
            <person name="Nielsen L.P."/>
            <person name="Kjeldsen K.U."/>
            <person name="Boesen T."/>
            <person name="Boggild A."/>
            <person name="Meysman F."/>
            <person name="Geelhoed J."/>
            <person name="Schramm A."/>
        </authorList>
    </citation>
    <scope>NUCLEOTIDE SEQUENCE [LARGE SCALE GENOMIC DNA]</scope>
    <source>
        <strain evidence="5">GS</strain>
    </source>
</reference>
<dbReference type="GO" id="GO:0005829">
    <property type="term" value="C:cytosol"/>
    <property type="evidence" value="ECO:0007669"/>
    <property type="project" value="TreeGrafter"/>
</dbReference>
<comment type="similarity">
    <text evidence="1">Belongs to the Skp family.</text>
</comment>
<sequence length="169" mass="18882">MNRTAALLAALFFFVTASVSAAEVKIAVLNIQDVLTKSSAGMAAKSKIEQRMKELKASFESDKQQLTAFQDEMKKKASAWSDDKKQEQLLEFQKKTRDFEFKRDDARKELKNLEDKNLAPIMKELEGIVRSVAAAKGYSVVLPNTAVLYFDNSVDITGEVLNSLNAKLK</sequence>
<evidence type="ECO:0000313" key="6">
    <source>
        <dbReference type="Proteomes" id="UP000316238"/>
    </source>
</evidence>
<feature type="coiled-coil region" evidence="3">
    <location>
        <begin position="45"/>
        <end position="72"/>
    </location>
</feature>
<feature type="signal peptide" evidence="4">
    <location>
        <begin position="1"/>
        <end position="21"/>
    </location>
</feature>
<evidence type="ECO:0000256" key="1">
    <source>
        <dbReference type="ARBA" id="ARBA00009091"/>
    </source>
</evidence>
<dbReference type="GO" id="GO:0050821">
    <property type="term" value="P:protein stabilization"/>
    <property type="evidence" value="ECO:0007669"/>
    <property type="project" value="TreeGrafter"/>
</dbReference>
<protein>
    <submittedName>
        <fullName evidence="5">Periplasmic chaperone for outer membrane proteins Skp</fullName>
    </submittedName>
</protein>
<name>A0A521G0M4_9BACT</name>
<dbReference type="SUPFAM" id="SSF111384">
    <property type="entry name" value="OmpH-like"/>
    <property type="match status" value="1"/>
</dbReference>
<evidence type="ECO:0000256" key="4">
    <source>
        <dbReference type="SAM" id="SignalP"/>
    </source>
</evidence>
<keyword evidence="6" id="KW-1185">Reference proteome</keyword>
<dbReference type="GO" id="GO:0051082">
    <property type="term" value="F:unfolded protein binding"/>
    <property type="evidence" value="ECO:0007669"/>
    <property type="project" value="InterPro"/>
</dbReference>
<evidence type="ECO:0000313" key="5">
    <source>
        <dbReference type="EMBL" id="TAA74538.1"/>
    </source>
</evidence>
<dbReference type="InterPro" id="IPR005632">
    <property type="entry name" value="Chaperone_Skp"/>
</dbReference>
<dbReference type="InterPro" id="IPR024930">
    <property type="entry name" value="Skp_dom_sf"/>
</dbReference>
<dbReference type="EMBL" id="NQJD01000023">
    <property type="protein sequence ID" value="TAA74538.1"/>
    <property type="molecule type" value="Genomic_DNA"/>
</dbReference>
<dbReference type="PANTHER" id="PTHR35089:SF1">
    <property type="entry name" value="CHAPERONE PROTEIN SKP"/>
    <property type="match status" value="1"/>
</dbReference>
<dbReference type="AlphaFoldDB" id="A0A521G0M4"/>
<feature type="chain" id="PRO_5021980573" evidence="4">
    <location>
        <begin position="22"/>
        <end position="169"/>
    </location>
</feature>
<proteinExistence type="inferred from homology"/>
<organism evidence="5 6">
    <name type="scientific">Candidatus Electronema aureum</name>
    <dbReference type="NCBI Taxonomy" id="2005002"/>
    <lineage>
        <taxon>Bacteria</taxon>
        <taxon>Pseudomonadati</taxon>
        <taxon>Thermodesulfobacteriota</taxon>
        <taxon>Desulfobulbia</taxon>
        <taxon>Desulfobulbales</taxon>
        <taxon>Desulfobulbaceae</taxon>
        <taxon>Candidatus Electronema</taxon>
    </lineage>
</organism>